<sequence length="119" mass="13075">MPIRHDSGVIPNRSVRPEGVSGRRAGGIATLDGRSCVLAGIHKEGIMAHLANRVMHKAEEMVGKTRYNLGKRTGNRNLQSVGRRGQVSGRIKGFGDNLTHAVRNAQGRFKNRSHRSDLR</sequence>
<feature type="region of interest" description="Disordered" evidence="1">
    <location>
        <begin position="1"/>
        <end position="26"/>
    </location>
</feature>
<dbReference type="EMBL" id="AOEX01000021">
    <property type="protein sequence ID" value="EME66539.1"/>
    <property type="molecule type" value="Genomic_DNA"/>
</dbReference>
<evidence type="ECO:0000313" key="3">
    <source>
        <dbReference type="Proteomes" id="UP000011731"/>
    </source>
</evidence>
<feature type="region of interest" description="Disordered" evidence="1">
    <location>
        <begin position="70"/>
        <end position="94"/>
    </location>
</feature>
<comment type="caution">
    <text evidence="2">The sequence shown here is derived from an EMBL/GenBank/DDBJ whole genome shotgun (WGS) entry which is preliminary data.</text>
</comment>
<proteinExistence type="predicted"/>
<name>M3A208_9NOCA</name>
<evidence type="ECO:0000256" key="1">
    <source>
        <dbReference type="SAM" id="MobiDB-lite"/>
    </source>
</evidence>
<accession>M3A208</accession>
<organism evidence="2 3">
    <name type="scientific">Rhodococcus ruber BKS 20-38</name>
    <dbReference type="NCBI Taxonomy" id="1278076"/>
    <lineage>
        <taxon>Bacteria</taxon>
        <taxon>Bacillati</taxon>
        <taxon>Actinomycetota</taxon>
        <taxon>Actinomycetes</taxon>
        <taxon>Mycobacteriales</taxon>
        <taxon>Nocardiaceae</taxon>
        <taxon>Rhodococcus</taxon>
    </lineage>
</organism>
<keyword evidence="3" id="KW-1185">Reference proteome</keyword>
<dbReference type="PATRIC" id="fig|1278076.4.peg.891"/>
<evidence type="ECO:0008006" key="4">
    <source>
        <dbReference type="Google" id="ProtNLM"/>
    </source>
</evidence>
<dbReference type="AlphaFoldDB" id="M3A208"/>
<dbReference type="Proteomes" id="UP000011731">
    <property type="component" value="Unassembled WGS sequence"/>
</dbReference>
<evidence type="ECO:0000313" key="2">
    <source>
        <dbReference type="EMBL" id="EME66539.1"/>
    </source>
</evidence>
<protein>
    <recommendedName>
        <fullName evidence="4">CsbD family protein</fullName>
    </recommendedName>
</protein>
<reference evidence="2 3" key="1">
    <citation type="journal article" date="2013" name="Genome Announc.">
        <title>Draft Genome Sequence of Rhodococcus ruber Strain BKS 20-38.</title>
        <authorList>
            <person name="Bala M."/>
            <person name="Kumar S."/>
            <person name="Raghava G.P."/>
            <person name="Mayilraj S."/>
        </authorList>
    </citation>
    <scope>NUCLEOTIDE SEQUENCE [LARGE SCALE GENOMIC DNA]</scope>
    <source>
        <strain evidence="2 3">BKS 20-38</strain>
    </source>
</reference>
<gene>
    <name evidence="2" type="ORF">G352_04315</name>
</gene>